<evidence type="ECO:0000313" key="2">
    <source>
        <dbReference type="EMBL" id="MBU3818774.1"/>
    </source>
</evidence>
<proteinExistence type="predicted"/>
<dbReference type="Pfam" id="PF12804">
    <property type="entry name" value="NTP_transf_3"/>
    <property type="match status" value="1"/>
</dbReference>
<feature type="domain" description="MobA-like NTP transferase" evidence="1">
    <location>
        <begin position="5"/>
        <end position="31"/>
    </location>
</feature>
<reference evidence="2" key="1">
    <citation type="journal article" date="2021" name="PeerJ">
        <title>Extensive microbial diversity within the chicken gut microbiome revealed by metagenomics and culture.</title>
        <authorList>
            <person name="Gilroy R."/>
            <person name="Ravi A."/>
            <person name="Getino M."/>
            <person name="Pursley I."/>
            <person name="Horton D.L."/>
            <person name="Alikhan N.F."/>
            <person name="Baker D."/>
            <person name="Gharbi K."/>
            <person name="Hall N."/>
            <person name="Watson M."/>
            <person name="Adriaenssens E.M."/>
            <person name="Foster-Nyarko E."/>
            <person name="Jarju S."/>
            <person name="Secka A."/>
            <person name="Antonio M."/>
            <person name="Oren A."/>
            <person name="Chaudhuri R.R."/>
            <person name="La Ragione R."/>
            <person name="Hildebrand F."/>
            <person name="Pallen M.J."/>
        </authorList>
    </citation>
    <scope>NUCLEOTIDE SEQUENCE</scope>
    <source>
        <strain evidence="2">742</strain>
    </source>
</reference>
<dbReference type="SUPFAM" id="SSF53448">
    <property type="entry name" value="Nucleotide-diphospho-sugar transferases"/>
    <property type="match status" value="1"/>
</dbReference>
<dbReference type="InterPro" id="IPR025877">
    <property type="entry name" value="MobA-like_NTP_Trfase"/>
</dbReference>
<sequence>MIYLICLAAGSARRFGSDKLLAEYRGRPLYACGLE</sequence>
<evidence type="ECO:0000313" key="3">
    <source>
        <dbReference type="Proteomes" id="UP000824178"/>
    </source>
</evidence>
<reference evidence="2" key="2">
    <citation type="submission" date="2021-04" db="EMBL/GenBank/DDBJ databases">
        <authorList>
            <person name="Gilroy R."/>
        </authorList>
    </citation>
    <scope>NUCLEOTIDE SEQUENCE</scope>
    <source>
        <strain evidence="2">742</strain>
    </source>
</reference>
<dbReference type="InterPro" id="IPR029044">
    <property type="entry name" value="Nucleotide-diphossugar_trans"/>
</dbReference>
<dbReference type="GO" id="GO:0016779">
    <property type="term" value="F:nucleotidyltransferase activity"/>
    <property type="evidence" value="ECO:0007669"/>
    <property type="project" value="UniProtKB-ARBA"/>
</dbReference>
<dbReference type="Gene3D" id="3.90.550.10">
    <property type="entry name" value="Spore Coat Polysaccharide Biosynthesis Protein SpsA, Chain A"/>
    <property type="match status" value="1"/>
</dbReference>
<dbReference type="Proteomes" id="UP000824178">
    <property type="component" value="Unassembled WGS sequence"/>
</dbReference>
<gene>
    <name evidence="2" type="ORF">H9864_00075</name>
</gene>
<keyword evidence="2" id="KW-0808">Transferase</keyword>
<accession>A0A9E2KI32</accession>
<dbReference type="EMBL" id="JAHLFH010000003">
    <property type="protein sequence ID" value="MBU3818774.1"/>
    <property type="molecule type" value="Genomic_DNA"/>
</dbReference>
<dbReference type="AlphaFoldDB" id="A0A9E2KI32"/>
<comment type="caution">
    <text evidence="2">The sequence shown here is derived from an EMBL/GenBank/DDBJ whole genome shotgun (WGS) entry which is preliminary data.</text>
</comment>
<evidence type="ECO:0000259" key="1">
    <source>
        <dbReference type="Pfam" id="PF12804"/>
    </source>
</evidence>
<organism evidence="2 3">
    <name type="scientific">Candidatus Faecalibacterium intestinavium</name>
    <dbReference type="NCBI Taxonomy" id="2838580"/>
    <lineage>
        <taxon>Bacteria</taxon>
        <taxon>Bacillati</taxon>
        <taxon>Bacillota</taxon>
        <taxon>Clostridia</taxon>
        <taxon>Eubacteriales</taxon>
        <taxon>Oscillospiraceae</taxon>
        <taxon>Faecalibacterium</taxon>
    </lineage>
</organism>
<protein>
    <submittedName>
        <fullName evidence="2">NTP transferase domain-containing protein</fullName>
    </submittedName>
</protein>
<feature type="non-terminal residue" evidence="2">
    <location>
        <position position="35"/>
    </location>
</feature>
<name>A0A9E2KI32_9FIRM</name>